<evidence type="ECO:0000259" key="7">
    <source>
        <dbReference type="Pfam" id="PF24601"/>
    </source>
</evidence>
<protein>
    <submittedName>
        <fullName evidence="8">Uncharacterized protein</fullName>
    </submittedName>
</protein>
<dbReference type="GO" id="GO:0005829">
    <property type="term" value="C:cytosol"/>
    <property type="evidence" value="ECO:0007669"/>
    <property type="project" value="GOC"/>
</dbReference>
<evidence type="ECO:0000256" key="3">
    <source>
        <dbReference type="ARBA" id="ARBA00046326"/>
    </source>
</evidence>
<dbReference type="OrthoDB" id="297643at2759"/>
<keyword evidence="1" id="KW-0813">Transport</keyword>
<dbReference type="Pfam" id="PF24598">
    <property type="entry name" value="DOP1_C"/>
    <property type="match status" value="1"/>
</dbReference>
<proteinExistence type="inferred from homology"/>
<dbReference type="GO" id="GO:0005802">
    <property type="term" value="C:trans-Golgi network"/>
    <property type="evidence" value="ECO:0007669"/>
    <property type="project" value="TreeGrafter"/>
</dbReference>
<dbReference type="InterPro" id="IPR056459">
    <property type="entry name" value="TPR_DOP1"/>
</dbReference>
<evidence type="ECO:0000259" key="6">
    <source>
        <dbReference type="Pfam" id="PF24598"/>
    </source>
</evidence>
<feature type="compositionally biased region" description="Polar residues" evidence="4">
    <location>
        <begin position="562"/>
        <end position="574"/>
    </location>
</feature>
<dbReference type="GO" id="GO:0006895">
    <property type="term" value="P:Golgi to endosome transport"/>
    <property type="evidence" value="ECO:0007669"/>
    <property type="project" value="InterPro"/>
</dbReference>
<dbReference type="GO" id="GO:0005768">
    <property type="term" value="C:endosome"/>
    <property type="evidence" value="ECO:0007669"/>
    <property type="project" value="TreeGrafter"/>
</dbReference>
<dbReference type="PANTHER" id="PTHR14042">
    <property type="entry name" value="DOPEY-RELATED"/>
    <property type="match status" value="1"/>
</dbReference>
<dbReference type="InterPro" id="IPR056457">
    <property type="entry name" value="DOP1_C"/>
</dbReference>
<feature type="compositionally biased region" description="Basic and acidic residues" evidence="4">
    <location>
        <begin position="575"/>
        <end position="591"/>
    </location>
</feature>
<dbReference type="InterPro" id="IPR040314">
    <property type="entry name" value="DOP1"/>
</dbReference>
<comment type="caution">
    <text evidence="8">The sequence shown here is derived from an EMBL/GenBank/DDBJ whole genome shotgun (WGS) entry which is preliminary data.</text>
</comment>
<feature type="domain" description="DOP1-like TPR" evidence="7">
    <location>
        <begin position="1335"/>
        <end position="1687"/>
    </location>
</feature>
<keyword evidence="2" id="KW-0653">Protein transport</keyword>
<evidence type="ECO:0000256" key="1">
    <source>
        <dbReference type="ARBA" id="ARBA00022448"/>
    </source>
</evidence>
<evidence type="ECO:0000256" key="2">
    <source>
        <dbReference type="ARBA" id="ARBA00022927"/>
    </source>
</evidence>
<keyword evidence="9" id="KW-1185">Reference proteome</keyword>
<dbReference type="Proteomes" id="UP000625711">
    <property type="component" value="Unassembled WGS sequence"/>
</dbReference>
<feature type="domain" description="DOP1 N-terminal" evidence="5">
    <location>
        <begin position="14"/>
        <end position="299"/>
    </location>
</feature>
<feature type="domain" description="DOP1-like C-terminal" evidence="6">
    <location>
        <begin position="1880"/>
        <end position="2357"/>
    </location>
</feature>
<dbReference type="EMBL" id="JAACXV010014451">
    <property type="protein sequence ID" value="KAF7267207.1"/>
    <property type="molecule type" value="Genomic_DNA"/>
</dbReference>
<evidence type="ECO:0000256" key="4">
    <source>
        <dbReference type="SAM" id="MobiDB-lite"/>
    </source>
</evidence>
<dbReference type="Pfam" id="PF04118">
    <property type="entry name" value="Dopey_N"/>
    <property type="match status" value="1"/>
</dbReference>
<dbReference type="GO" id="GO:0015031">
    <property type="term" value="P:protein transport"/>
    <property type="evidence" value="ECO:0007669"/>
    <property type="project" value="UniProtKB-KW"/>
</dbReference>
<feature type="region of interest" description="Disordered" evidence="4">
    <location>
        <begin position="620"/>
        <end position="651"/>
    </location>
</feature>
<sequence length="2406" mass="273873">MTTITMEEYDLMKDSKYRMYVAAIDRALKNFEYTSEWADLISALGKLNRVLSNYTKFPVIPRRIKISKRLAQCMHPALPSGVHLKALETYDIIFRCMGTNRLACELFIYSSGLFPLMGHAAMNIRPTLLTIYETHFVPLGDRLRPALSGFLSGILPGLDTGTDHFDRTNSLLESVCEGVEPTYFYTCIWQCVANNSPVRLPAITYVLSHYNRKLAMEDQLYLMGHDIGLMVSGLCAAVQDSSVLVQRSALDLLMICFPMQNKQLLYADMVRLVTAALSTILRRDMSLNRRLYSWLLETDSNNLPLVQIEGELNKEVSDSQAHSIAYDLLNDGIKDILKKSISIVPLDVKPYRLLTSLFEKPQIGPVILDGILYDIFRTLYLSCLNFQKHKVQSGRCVSFNGDLNSLKNEDKVLNKLFVTKNCQELVKNANLLFNTLQSYYIWSYIENLYDDAVKSIKKYKYRDRCSVNEIGSGPPYILELCILTDFLLDIIPIESYTESTSNILPNLFNKIITSLNSCITDLNHCEISKSLELCTKILMKIQPNLTITQMQNEKELDQISIDTTDKSGTGQTILEKTENDEQRTIEKSKSDSKINENLNGFVDKGELTVEELRERSYSNQFLKKKDKTSPRIEKKTKNKKSKSSSKLYDLKSEGSDSVTSVADDVSETSSKDSTPITTIPTKYENKHFVQCLEEYKKFYVSFIQSKILPKTDIRSFFKTLACDKNQRIKELEKLLDSRITMRESNFVPVDYRLKFEKDVLTAFIAAHDGVDSEYEGSMNIASNLLLEFCAFPNLLRNVSEKKLPLWLEALIVSACCKNSSWEIKITAMNTLLEVFSLSKNQNFSKQLQSDKNIIITGILDHRHVSFIEENTIVIEEMSRILWNLLGVIKNQSQLMLCVTLLYQIHNTFDCKLFVEQEIGKYLTREAVSAKHIKQFFTLWHLGRNLNIKLPPHKAYTKNFDRSLLKILDLLQNTDKPALQLLSESFLNHCLLHTDIPRILNPILTKLLSSNTARVSIRHINIRVGDTQDDNTNQDNQKIEESQSKKVFAVSSINGNIMYHLAENSRPKSPKKKWFTFSKSGKKYASAVNMTTSLVEETNNFVTAKNKDFKGYNVSPNLDKHSKGNVIINPLSSKEIYPNGLEGSYSLLDTHNSSDSLSSNDNTISIDDSIEKKFDKSLTGIGDRDSGYDTLTINKQSEIINALVDNGKKALLESMEPISDGIKAVKLSKSRSFDEKSNIKADDIENSLVQSWSYCISDSANLHCELEISRSAEEFFKGKDEEHAIVSSILNQILDEVCKEHKTNYDVATNTPIRPVDLDLKNKINACNTKNFVLFPIHSHLCLYYEIFDSNQVIYALQTLKNCILCNPKLFIKCSATSGIKDLKNNEMLYLLARHRKSYLGNGFNGELSIENINFYRGYMFLDVIICICLNFVRTFFPIYDDSSPITEELENNIKIHLESFEILNVIIENLITMVEENSNKGFSSYIADLLVKCKMQKILLPCLLMSVRNFDEDITFAEEILLFNNFKLCDSEKRTADHVESFQIQLLRLIHSLIVLEHSVFPSSKTSNQSTPDLSTNQINGEQLNYTPTVLIPKQQIFLSAVLSALRNQNLRHLHEKWLNMVTCCLPYLGDNLKQISLSVIHQICNNIEELARNYKKSELDDFELGSDYTVTQLESLTILCHYCLLDPSQTVNQNIPASASTPVISNPTEILNNLVHVFFSPLSSELNSSTKQNSDHYQHARKTILSHMPRIISSVARLWQTVVGIENDYNSVYGNPKIVKQQLLEFLSPIAVHHGASFLAAVAVAWYERRNPFSSFKAVLPEPNTGQNNLVYLIFAIRVIPLDNLVQTVTAVIKNPPPCEGLSLDICLDVSILELFYCYMRTASATQLSEAWSSLLSLIREVNSLSPPAQFLLAAILHEMMIKCCPLEEKKDQKDLQDVTAKLIDCVSQVCGSCLEQTTWLRRNFAVREQDEEGTPDSSIVSGSQTDFVLNSSHSVQAQLVLAEILAPILDICFGSSEKDKVNTILASLMYNIVPYLKTHTIKNMASFTACSKLLASLSSYQYTRKAWKKEVFDLLLDNSLFQMDHSCLKYWRIIVDNLMTHDNTTFRDLMSRVSMTQSGTLGIFTSKEQEYEQKAQLLKRLAYVIFCSETDQYAKYMPDIQEQLTTNLKLNVPGIQAQVFFCFRVILIRMSPLHVTSLWPIIISEMLQVFLQIEQELTTDTEEFSSHIKLMSTLDASWATNSSNGLHALGHPHWLKLQLSTAKLLDLALLLPATTLPQFQMYRWAFVGDDLVRKSNMPNTVSFTPHVVRIAELMDRKFADTQIDILPMKRNELLLTMNSINQLKDLHSFFKTLSSCSNRHRTECSRTIATDNIFTDRQSDKKLDMILEKIDKIIESDFLDKIPR</sequence>
<evidence type="ECO:0000313" key="8">
    <source>
        <dbReference type="EMBL" id="KAF7267207.1"/>
    </source>
</evidence>
<dbReference type="InterPro" id="IPR007249">
    <property type="entry name" value="DOP1_N"/>
</dbReference>
<name>A0A834I558_RHYFE</name>
<dbReference type="PANTHER" id="PTHR14042:SF24">
    <property type="entry name" value="PROTEIN DOPEY-1 HOMOLOG"/>
    <property type="match status" value="1"/>
</dbReference>
<comment type="similarity">
    <text evidence="3">Belongs to the DOP1 family.</text>
</comment>
<accession>A0A834I558</accession>
<reference evidence="8" key="1">
    <citation type="submission" date="2020-08" db="EMBL/GenBank/DDBJ databases">
        <title>Genome sequencing and assembly of the red palm weevil Rhynchophorus ferrugineus.</title>
        <authorList>
            <person name="Dias G.B."/>
            <person name="Bergman C.M."/>
            <person name="Manee M."/>
        </authorList>
    </citation>
    <scope>NUCLEOTIDE SEQUENCE</scope>
    <source>
        <strain evidence="8">AA-2017</strain>
        <tissue evidence="8">Whole larva</tissue>
    </source>
</reference>
<evidence type="ECO:0000313" key="9">
    <source>
        <dbReference type="Proteomes" id="UP000625711"/>
    </source>
</evidence>
<gene>
    <name evidence="8" type="ORF">GWI33_019540</name>
</gene>
<feature type="region of interest" description="Disordered" evidence="4">
    <location>
        <begin position="562"/>
        <end position="591"/>
    </location>
</feature>
<organism evidence="8 9">
    <name type="scientific">Rhynchophorus ferrugineus</name>
    <name type="common">Red palm weevil</name>
    <name type="synonym">Curculio ferrugineus</name>
    <dbReference type="NCBI Taxonomy" id="354439"/>
    <lineage>
        <taxon>Eukaryota</taxon>
        <taxon>Metazoa</taxon>
        <taxon>Ecdysozoa</taxon>
        <taxon>Arthropoda</taxon>
        <taxon>Hexapoda</taxon>
        <taxon>Insecta</taxon>
        <taxon>Pterygota</taxon>
        <taxon>Neoptera</taxon>
        <taxon>Endopterygota</taxon>
        <taxon>Coleoptera</taxon>
        <taxon>Polyphaga</taxon>
        <taxon>Cucujiformia</taxon>
        <taxon>Curculionidae</taxon>
        <taxon>Dryophthorinae</taxon>
        <taxon>Rhynchophorus</taxon>
    </lineage>
</organism>
<evidence type="ECO:0000259" key="5">
    <source>
        <dbReference type="Pfam" id="PF04118"/>
    </source>
</evidence>
<dbReference type="Pfam" id="PF24601">
    <property type="entry name" value="TPR_DOP1"/>
    <property type="match status" value="1"/>
</dbReference>